<evidence type="ECO:0000259" key="3">
    <source>
        <dbReference type="Pfam" id="PF13872"/>
    </source>
</evidence>
<comment type="caution">
    <text evidence="4">The sequence shown here is derived from an EMBL/GenBank/DDBJ whole genome shotgun (WGS) entry which is preliminary data.</text>
</comment>
<evidence type="ECO:0008006" key="6">
    <source>
        <dbReference type="Google" id="ProtNLM"/>
    </source>
</evidence>
<evidence type="ECO:0000259" key="2">
    <source>
        <dbReference type="Pfam" id="PF13871"/>
    </source>
</evidence>
<dbReference type="InterPro" id="IPR039187">
    <property type="entry name" value="SNO_AAA"/>
</dbReference>
<feature type="domain" description="Strawberry notch helicase C" evidence="2">
    <location>
        <begin position="521"/>
        <end position="663"/>
    </location>
</feature>
<sequence>MVPLNLASPVRRALEKVVAEYGDIDQFVGERLGFDIDGLIDRFYAEQVDALALALRCVDNSRGFVLGDMTGIGKGRVLAGLARYGVRQDMLVIFVTDRPPLFNSMAREIAVMGTHHLINQQNLLVINSGEVVTSEMGDELCRGLPTEEVRELVDRGVVPDDVKLVFLTHSQLSHAATPGSKAEWIINMSRGSLLLIDESHLSAGTDSHCGRNLRAMRDNARAQVFSSATFAKEAKNLSLYSTTDLGLIPGGEVALLDQLQRGGAAAQESIPVLLAEEGQYVRREHDLSQAIYRNLDASPEHFDVIRERMDAISRALRHMLAVQSIVSGLAARYNTGTRNPGETAIEAAGRTIGLQSNHFSSGIHHFTSQALLAVQADAFADAAIASLRNNEKPVFMFKSTMDAVIGDMAQMLMEQDINPEGARIETSFAQVLRRMAERALKVRLDARNGRGTFLINLLDPVAQMPRGARANDVFTALLDRVQLDLQQEMIAFEQALEAIPNDVPLSPIDHIRERIEAAGYSVGELTGRTWKLSRMSPTEYQLNRRTDGHKRQRQGIINAYNSGAANALMLNKVGATGIDLHADLRFQDQRLRNMFMVDFDDDINVVMQTMGRVYRANQAQPPAYSMWNSPIPVSRRPMAVLRRKLANLMAQTRGSREVDAADQVPDLFNWVGDEVALDYLRNNPDIARRLDIELGREEERLRNGNGGLVNRLTGLALLLPCDAQEDLFDDLEDAYVNKIESLLSRGISPFHSRHLDIKAAMVDEVEVEARSGSSVFQAPVSLRKLRYEIDVHAFRSDELAQILERNRANLTVAGGASQEFGDRPLEVVLDAVRATLRERQQQTFDLFLHERFGSIEEAVASEHDNAVAKSEQTLNAFEMIAPSLQIGAAVQLDVGRDAPLVANVVGIFPARSSLLHSLVSWEVQLVSPDTEYRSFRTGLDRLVTDATSALQREKAQLAEGEDVTRTLADAMFVPEMDLPRVYDAGHPAYQRYDQAASGKLEIERFMLCGNLLRAIEIARSESKGLPCSFTLADGTREQGVLMPADYDGVALLRRPVVLDDAELAVVVIRRMHERKHAKSYQLPVEVRDSVVENARPTLESRLSAADFTVKVTPTGDNYAIELHVPRAQRKSGWLVKDAELKDLAVGADWEKAGGDLKLALVRFSLNDIRSGRAVGLLDPVLRRLTDLGVSVKTPEKLREAREWKNEFLRQRAAAPDLAHAPQAPELGA</sequence>
<dbReference type="Pfam" id="PF13871">
    <property type="entry name" value="Helicase_C_4"/>
    <property type="match status" value="1"/>
</dbReference>
<dbReference type="PANTHER" id="PTHR12706:SF30">
    <property type="entry name" value="PROTEIN STRAWBERRY NOTCH-RELATED"/>
    <property type="match status" value="1"/>
</dbReference>
<dbReference type="InterPro" id="IPR026937">
    <property type="entry name" value="SBNO_Helicase_C_dom"/>
</dbReference>
<dbReference type="InterPro" id="IPR026741">
    <property type="entry name" value="SNO"/>
</dbReference>
<dbReference type="GO" id="GO:0006355">
    <property type="term" value="P:regulation of DNA-templated transcription"/>
    <property type="evidence" value="ECO:0007669"/>
    <property type="project" value="InterPro"/>
</dbReference>
<protein>
    <recommendedName>
        <fullName evidence="6">Helicase ATP-binding domain-containing protein</fullName>
    </recommendedName>
</protein>
<evidence type="ECO:0000313" key="4">
    <source>
        <dbReference type="EMBL" id="CRP81302.1"/>
    </source>
</evidence>
<accession>A0A9P1RD73</accession>
<feature type="domain" description="Strawberry notch AAA" evidence="3">
    <location>
        <begin position="62"/>
        <end position="297"/>
    </location>
</feature>
<dbReference type="SUPFAM" id="SSF52540">
    <property type="entry name" value="P-loop containing nucleoside triphosphate hydrolases"/>
    <property type="match status" value="2"/>
</dbReference>
<organism evidence="4 5">
    <name type="scientific">Pseudomonas aeruginosa</name>
    <dbReference type="NCBI Taxonomy" id="287"/>
    <lineage>
        <taxon>Bacteria</taxon>
        <taxon>Pseudomonadati</taxon>
        <taxon>Pseudomonadota</taxon>
        <taxon>Gammaproteobacteria</taxon>
        <taxon>Pseudomonadales</taxon>
        <taxon>Pseudomonadaceae</taxon>
        <taxon>Pseudomonas</taxon>
    </lineage>
</organism>
<dbReference type="EMBL" id="CVVU01000245">
    <property type="protein sequence ID" value="CRP81302.1"/>
    <property type="molecule type" value="Genomic_DNA"/>
</dbReference>
<evidence type="ECO:0000256" key="1">
    <source>
        <dbReference type="ARBA" id="ARBA00006992"/>
    </source>
</evidence>
<gene>
    <name evidence="4" type="ORF">PAERUG_P19_London_7_VIM_2_05_10_05640</name>
</gene>
<dbReference type="PANTHER" id="PTHR12706">
    <property type="entry name" value="STRAWBERRY NOTCH-RELATED"/>
    <property type="match status" value="1"/>
</dbReference>
<dbReference type="AlphaFoldDB" id="A0A9P1RD73"/>
<dbReference type="Proteomes" id="UP000045039">
    <property type="component" value="Unassembled WGS sequence"/>
</dbReference>
<dbReference type="InterPro" id="IPR027417">
    <property type="entry name" value="P-loop_NTPase"/>
</dbReference>
<proteinExistence type="inferred from homology"/>
<dbReference type="Pfam" id="PF13872">
    <property type="entry name" value="AAA_34"/>
    <property type="match status" value="1"/>
</dbReference>
<dbReference type="RefSeq" id="WP_003149085.1">
    <property type="nucleotide sequence ID" value="NZ_CAADND010000098.1"/>
</dbReference>
<comment type="similarity">
    <text evidence="1">Belongs to the SBNO family.</text>
</comment>
<name>A0A9P1RD73_PSEAI</name>
<evidence type="ECO:0000313" key="5">
    <source>
        <dbReference type="Proteomes" id="UP000045039"/>
    </source>
</evidence>
<reference evidence="5" key="1">
    <citation type="submission" date="2015-06" db="EMBL/GenBank/DDBJ databases">
        <authorList>
            <person name="Radhakrishnan Rajesh"/>
            <person name="Underwood Anthony"/>
            <person name="Al-Shahib Ali"/>
        </authorList>
    </citation>
    <scope>NUCLEOTIDE SEQUENCE [LARGE SCALE GENOMIC DNA]</scope>
    <source>
        <strain evidence="5">P19_London_7_VIM_2_05_10</strain>
    </source>
</reference>
<dbReference type="Gene3D" id="3.40.50.300">
    <property type="entry name" value="P-loop containing nucleotide triphosphate hydrolases"/>
    <property type="match status" value="1"/>
</dbReference>